<dbReference type="Gene3D" id="1.25.10.10">
    <property type="entry name" value="Leucine-rich Repeat Variant"/>
    <property type="match status" value="1"/>
</dbReference>
<dbReference type="Pfam" id="PF04826">
    <property type="entry name" value="Arm_2"/>
    <property type="match status" value="1"/>
</dbReference>
<accession>A0A0V0J5F6</accession>
<dbReference type="EMBL" id="GEEE01023774">
    <property type="protein sequence ID" value="JAP39451.1"/>
    <property type="molecule type" value="Transcribed_RNA"/>
</dbReference>
<keyword evidence="1" id="KW-1133">Transmembrane helix</keyword>
<feature type="domain" description="Armadillo repeat-containing" evidence="2">
    <location>
        <begin position="136"/>
        <end position="280"/>
    </location>
</feature>
<reference evidence="4" key="1">
    <citation type="submission" date="2016-01" db="EMBL/GenBank/DDBJ databases">
        <title>Reference transcriptome for the parasite Schistocephalus solidus: insights into the molecular evolution of parasitism.</title>
        <authorList>
            <person name="Hebert F.O."/>
            <person name="Grambauer S."/>
            <person name="Barber I."/>
            <person name="Landry C.R."/>
            <person name="Aubin-Horth N."/>
        </authorList>
    </citation>
    <scope>NUCLEOTIDE SEQUENCE</scope>
</reference>
<dbReference type="EMBL" id="GEEE01002945">
    <property type="protein sequence ID" value="JAP60280.1"/>
    <property type="molecule type" value="Transcribed_RNA"/>
</dbReference>
<dbReference type="EMBL" id="GEEE01013846">
    <property type="protein sequence ID" value="JAP49379.1"/>
    <property type="molecule type" value="Transcribed_RNA"/>
</dbReference>
<evidence type="ECO:0000313" key="3">
    <source>
        <dbReference type="EMBL" id="JAP46175.1"/>
    </source>
</evidence>
<evidence type="ECO:0000256" key="1">
    <source>
        <dbReference type="SAM" id="Phobius"/>
    </source>
</evidence>
<sequence>MFTVRTYLLGTVAALAVGAYWIYRSTYIQRKKSTQGNSTLRLVFNNTSVDKAQHQNEERRRSRDHTVSTVEVEHLVSLLASSNTTKFLKIMKTLLSFTSFRENMASFRSPKTLGTLTSHILLGGDGAFLRTVNTSVLNLLSNLMVDDEIRQYLKKTVDNLFDANLSGLTEEELVAFLRFVGNLALLEDSCPAVSKHAAEIYELLNSKSALVQQQVWTVLLNLSCDPSSLPDLLSAEVSAEVIPNILEMLSANENELILSKVLKFLCNTYTHLSTHPKLAQGPSESMTERLLAVRPDLQLQATLLLPCAPSLSNESIFPDTQRLLEILKNFTEPVF</sequence>
<dbReference type="InterPro" id="IPR006911">
    <property type="entry name" value="ARM-rpt_dom"/>
</dbReference>
<proteinExistence type="predicted"/>
<dbReference type="SUPFAM" id="SSF48371">
    <property type="entry name" value="ARM repeat"/>
    <property type="match status" value="1"/>
</dbReference>
<dbReference type="EMBL" id="GEEE01019390">
    <property type="protein sequence ID" value="JAP43835.1"/>
    <property type="molecule type" value="Transcribed_RNA"/>
</dbReference>
<evidence type="ECO:0000313" key="4">
    <source>
        <dbReference type="EMBL" id="JAP60356.1"/>
    </source>
</evidence>
<dbReference type="EMBL" id="GEEE01002869">
    <property type="protein sequence ID" value="JAP60356.1"/>
    <property type="molecule type" value="Transcribed_RNA"/>
</dbReference>
<keyword evidence="1" id="KW-0812">Transmembrane</keyword>
<dbReference type="AlphaFoldDB" id="A0A0V0J5F6"/>
<dbReference type="EMBL" id="GEEE01017050">
    <property type="protein sequence ID" value="JAP46175.1"/>
    <property type="molecule type" value="Transcribed_RNA"/>
</dbReference>
<dbReference type="InterPro" id="IPR016024">
    <property type="entry name" value="ARM-type_fold"/>
</dbReference>
<protein>
    <submittedName>
        <fullName evidence="3">Armadillo-like</fullName>
    </submittedName>
</protein>
<organism evidence="4">
    <name type="scientific">Schistocephalus solidus</name>
    <name type="common">Tapeworm</name>
    <dbReference type="NCBI Taxonomy" id="70667"/>
    <lineage>
        <taxon>Eukaryota</taxon>
        <taxon>Metazoa</taxon>
        <taxon>Spiralia</taxon>
        <taxon>Lophotrochozoa</taxon>
        <taxon>Platyhelminthes</taxon>
        <taxon>Cestoda</taxon>
        <taxon>Eucestoda</taxon>
        <taxon>Diphyllobothriidea</taxon>
        <taxon>Diphyllobothriidae</taxon>
        <taxon>Schistocephalus</taxon>
    </lineage>
</organism>
<keyword evidence="1" id="KW-0472">Membrane</keyword>
<name>A0A0V0J5F6_SCHSO</name>
<feature type="transmembrane region" description="Helical" evidence="1">
    <location>
        <begin position="6"/>
        <end position="23"/>
    </location>
</feature>
<dbReference type="EMBL" id="GEEE01005519">
    <property type="protein sequence ID" value="JAP57706.1"/>
    <property type="molecule type" value="Transcribed_RNA"/>
</dbReference>
<gene>
    <name evidence="4" type="ORF">TR117253</name>
</gene>
<evidence type="ECO:0000259" key="2">
    <source>
        <dbReference type="Pfam" id="PF04826"/>
    </source>
</evidence>
<dbReference type="InterPro" id="IPR011989">
    <property type="entry name" value="ARM-like"/>
</dbReference>